<dbReference type="AlphaFoldDB" id="A0A392R569"/>
<keyword evidence="2" id="KW-1185">Reference proteome</keyword>
<evidence type="ECO:0000313" key="1">
    <source>
        <dbReference type="EMBL" id="MCI30940.1"/>
    </source>
</evidence>
<evidence type="ECO:0000313" key="2">
    <source>
        <dbReference type="Proteomes" id="UP000265520"/>
    </source>
</evidence>
<accession>A0A392R569</accession>
<proteinExistence type="predicted"/>
<dbReference type="Proteomes" id="UP000265520">
    <property type="component" value="Unassembled WGS sequence"/>
</dbReference>
<organism evidence="1 2">
    <name type="scientific">Trifolium medium</name>
    <dbReference type="NCBI Taxonomy" id="97028"/>
    <lineage>
        <taxon>Eukaryota</taxon>
        <taxon>Viridiplantae</taxon>
        <taxon>Streptophyta</taxon>
        <taxon>Embryophyta</taxon>
        <taxon>Tracheophyta</taxon>
        <taxon>Spermatophyta</taxon>
        <taxon>Magnoliopsida</taxon>
        <taxon>eudicotyledons</taxon>
        <taxon>Gunneridae</taxon>
        <taxon>Pentapetalae</taxon>
        <taxon>rosids</taxon>
        <taxon>fabids</taxon>
        <taxon>Fabales</taxon>
        <taxon>Fabaceae</taxon>
        <taxon>Papilionoideae</taxon>
        <taxon>50 kb inversion clade</taxon>
        <taxon>NPAAA clade</taxon>
        <taxon>Hologalegina</taxon>
        <taxon>IRL clade</taxon>
        <taxon>Trifolieae</taxon>
        <taxon>Trifolium</taxon>
    </lineage>
</organism>
<name>A0A392R569_9FABA</name>
<comment type="caution">
    <text evidence="1">The sequence shown here is derived from an EMBL/GenBank/DDBJ whole genome shotgun (WGS) entry which is preliminary data.</text>
</comment>
<reference evidence="1 2" key="1">
    <citation type="journal article" date="2018" name="Front. Plant Sci.">
        <title>Red Clover (Trifolium pratense) and Zigzag Clover (T. medium) - A Picture of Genomic Similarities and Differences.</title>
        <authorList>
            <person name="Dluhosova J."/>
            <person name="Istvanek J."/>
            <person name="Nedelnik J."/>
            <person name="Repkova J."/>
        </authorList>
    </citation>
    <scope>NUCLEOTIDE SEQUENCE [LARGE SCALE GENOMIC DNA]</scope>
    <source>
        <strain evidence="2">cv. 10/8</strain>
        <tissue evidence="1">Leaf</tissue>
    </source>
</reference>
<feature type="non-terminal residue" evidence="1">
    <location>
        <position position="1"/>
    </location>
</feature>
<protein>
    <submittedName>
        <fullName evidence="1">Uncharacterized protein</fullName>
    </submittedName>
</protein>
<sequence>TTISVPTTIATARHSAYARSHPHQQHPRHLPQTSARHISSGDLAISAYAISEFFIFIKSLAAVRDLQGKRLRAYHIRNSAIDLLLISISRRVKSHHLMLPLSEISIVIL</sequence>
<dbReference type="EMBL" id="LXQA010183376">
    <property type="protein sequence ID" value="MCI30940.1"/>
    <property type="molecule type" value="Genomic_DNA"/>
</dbReference>